<reference evidence="2 3" key="1">
    <citation type="submission" date="2019-04" db="EMBL/GenBank/DDBJ databases">
        <authorList>
            <person name="Van Vliet M D."/>
        </authorList>
    </citation>
    <scope>NUCLEOTIDE SEQUENCE [LARGE SCALE GENOMIC DNA]</scope>
    <source>
        <strain evidence="2 3">F1</strain>
    </source>
</reference>
<organism evidence="2 3">
    <name type="scientific">Pontiella desulfatans</name>
    <dbReference type="NCBI Taxonomy" id="2750659"/>
    <lineage>
        <taxon>Bacteria</taxon>
        <taxon>Pseudomonadati</taxon>
        <taxon>Kiritimatiellota</taxon>
        <taxon>Kiritimatiellia</taxon>
        <taxon>Kiritimatiellales</taxon>
        <taxon>Pontiellaceae</taxon>
        <taxon>Pontiella</taxon>
    </lineage>
</organism>
<dbReference type="InterPro" id="IPR051680">
    <property type="entry name" value="ATP-dep_Glu-Cys_Ligase-2"/>
</dbReference>
<accession>A0A6C2TYG0</accession>
<dbReference type="PANTHER" id="PTHR34595">
    <property type="entry name" value="BLR5612 PROTEIN"/>
    <property type="match status" value="1"/>
</dbReference>
<dbReference type="Proteomes" id="UP000366872">
    <property type="component" value="Unassembled WGS sequence"/>
</dbReference>
<dbReference type="EMBL" id="CAAHFG010000001">
    <property type="protein sequence ID" value="VGO12720.1"/>
    <property type="molecule type" value="Genomic_DNA"/>
</dbReference>
<dbReference type="Pfam" id="PF14403">
    <property type="entry name" value="CP_ATPgrasp_2"/>
    <property type="match status" value="1"/>
</dbReference>
<evidence type="ECO:0000313" key="3">
    <source>
        <dbReference type="Proteomes" id="UP000366872"/>
    </source>
</evidence>
<keyword evidence="3" id="KW-1185">Reference proteome</keyword>
<dbReference type="InterPro" id="IPR016450">
    <property type="entry name" value="UCP005522"/>
</dbReference>
<protein>
    <recommendedName>
        <fullName evidence="1">Circularly permuted ATP-grasp type 2 domain-containing protein</fullName>
    </recommendedName>
</protein>
<evidence type="ECO:0000259" key="1">
    <source>
        <dbReference type="Pfam" id="PF14403"/>
    </source>
</evidence>
<dbReference type="PANTHER" id="PTHR34595:SF7">
    <property type="entry name" value="SLL1039 PROTEIN"/>
    <property type="match status" value="1"/>
</dbReference>
<name>A0A6C2TYG0_PONDE</name>
<evidence type="ECO:0000313" key="2">
    <source>
        <dbReference type="EMBL" id="VGO12720.1"/>
    </source>
</evidence>
<gene>
    <name evidence="2" type="ORF">PDESU_01274</name>
</gene>
<sequence length="485" mass="54167">MTFEGYKTESFFDELFDNQGQARDCARLLVEAIEKLPKGDLRKRQSASERAMLSMGITFNVYGSNEGTERAIPFDIVPRIIDGKEWDGVEAGLKQRIKAVNRFIDDIYHERAIIKDGVIPEWLFTSSKGYLPQCQGLNPPGGVWAHVTGTDLVRDEHGTFFVLEDNLRVPSGVSYVLLDRTLMKRNFPEVFHKSGVRRVVDYPIEFMKMLHRLAPEGVKNPTVAVLTPGVYNSAYFEHTFLARQMGALLVEGQDLFYDGKYVCAKTVDGLQRIDVIYRRVDDEFLDPQVFRADSTLGCKGMMKAFREGHLTLANAPGTGVADDKVVYAFVPDMIRYYLGEEPLLPNVPTHLCIDEEALAYTLDNLDKLVVKPASESGGYGMLVGPASTKKERAEFAQVLRANPRNYISQPTLSLSRAPVLVNNHFEGRHVDLRPYILHSGDDSYVLPGGLTRVALKKGSLVVNSSQGGGTKDTWVVDHTPEEEAI</sequence>
<dbReference type="InterPro" id="IPR025841">
    <property type="entry name" value="CP_ATPgrasp_2"/>
</dbReference>
<dbReference type="PIRSF" id="PIRSF005522">
    <property type="entry name" value="UCP005522"/>
    <property type="match status" value="1"/>
</dbReference>
<dbReference type="RefSeq" id="WP_136078362.1">
    <property type="nucleotide sequence ID" value="NZ_CAAHFG010000001.1"/>
</dbReference>
<dbReference type="Gene3D" id="3.40.50.11290">
    <property type="match status" value="1"/>
</dbReference>
<dbReference type="SUPFAM" id="SSF56059">
    <property type="entry name" value="Glutathione synthetase ATP-binding domain-like"/>
    <property type="match status" value="1"/>
</dbReference>
<proteinExistence type="predicted"/>
<dbReference type="Gene3D" id="3.30.1490.270">
    <property type="match status" value="1"/>
</dbReference>
<dbReference type="AlphaFoldDB" id="A0A6C2TYG0"/>
<feature type="domain" description="Circularly permuted ATP-grasp type 2" evidence="1">
    <location>
        <begin position="78"/>
        <end position="454"/>
    </location>
</feature>